<dbReference type="Proteomes" id="UP000199682">
    <property type="component" value="Unassembled WGS sequence"/>
</dbReference>
<evidence type="ECO:0000259" key="1">
    <source>
        <dbReference type="SMART" id="SM01043"/>
    </source>
</evidence>
<dbReference type="SUPFAM" id="SSF48452">
    <property type="entry name" value="TPR-like"/>
    <property type="match status" value="1"/>
</dbReference>
<dbReference type="InterPro" id="IPR036388">
    <property type="entry name" value="WH-like_DNA-bd_sf"/>
</dbReference>
<dbReference type="SUPFAM" id="SSF46894">
    <property type="entry name" value="C-terminal effector domain of the bipartite response regulators"/>
    <property type="match status" value="1"/>
</dbReference>
<proteinExistence type="predicted"/>
<dbReference type="InterPro" id="IPR016032">
    <property type="entry name" value="Sig_transdc_resp-reg_C-effctor"/>
</dbReference>
<evidence type="ECO:0000313" key="2">
    <source>
        <dbReference type="EMBL" id="SDL50523.1"/>
    </source>
</evidence>
<dbReference type="GO" id="GO:0006355">
    <property type="term" value="P:regulation of DNA-templated transcription"/>
    <property type="evidence" value="ECO:0007669"/>
    <property type="project" value="InterPro"/>
</dbReference>
<sequence>MRDADGAHLVLLGRFELRTGRADVVLPKGAQRLLAFLAIHHGEAVSRQAVAEQLWPECRRQRATANVRQALWHLRRATDRPVVELSVDRLRLSPALTIDFCRAVEAAHHVVSATTPAGVAELVGALSRDLLPYWPEEWLTSERRRWEQVRLHALEAIAQHFISAGAHLAALEAAFTAISIDPVRETAHRRVVAAHLAQGNCGSALRHYQQYRALLHRELGVTPSSHMTRLVASQAAL</sequence>
<gene>
    <name evidence="2" type="ORF">SAMN04488074_111181</name>
</gene>
<dbReference type="InterPro" id="IPR005158">
    <property type="entry name" value="BTAD"/>
</dbReference>
<dbReference type="InterPro" id="IPR051677">
    <property type="entry name" value="AfsR-DnrI-RedD_regulator"/>
</dbReference>
<evidence type="ECO:0000313" key="3">
    <source>
        <dbReference type="Proteomes" id="UP000199682"/>
    </source>
</evidence>
<protein>
    <submittedName>
        <fullName evidence="2">Transcriptional regulator</fullName>
    </submittedName>
</protein>
<dbReference type="SMART" id="SM01043">
    <property type="entry name" value="BTAD"/>
    <property type="match status" value="1"/>
</dbReference>
<accession>A0A1G9KM66</accession>
<dbReference type="RefSeq" id="WP_176929772.1">
    <property type="nucleotide sequence ID" value="NZ_FNET01000011.1"/>
</dbReference>
<feature type="domain" description="Bacterial transcriptional activator" evidence="1">
    <location>
        <begin position="98"/>
        <end position="235"/>
    </location>
</feature>
<dbReference type="PANTHER" id="PTHR35807">
    <property type="entry name" value="TRANSCRIPTIONAL REGULATOR REDD-RELATED"/>
    <property type="match status" value="1"/>
</dbReference>
<dbReference type="Pfam" id="PF03704">
    <property type="entry name" value="BTAD"/>
    <property type="match status" value="1"/>
</dbReference>
<dbReference type="EMBL" id="FNET01000011">
    <property type="protein sequence ID" value="SDL50523.1"/>
    <property type="molecule type" value="Genomic_DNA"/>
</dbReference>
<dbReference type="Gene3D" id="1.10.10.10">
    <property type="entry name" value="Winged helix-like DNA-binding domain superfamily/Winged helix DNA-binding domain"/>
    <property type="match status" value="1"/>
</dbReference>
<reference evidence="3" key="1">
    <citation type="submission" date="2016-10" db="EMBL/GenBank/DDBJ databases">
        <authorList>
            <person name="Varghese N."/>
            <person name="Submissions S."/>
        </authorList>
    </citation>
    <scope>NUCLEOTIDE SEQUENCE [LARGE SCALE GENOMIC DNA]</scope>
    <source>
        <strain evidence="3">DSM 44796</strain>
    </source>
</reference>
<organism evidence="2 3">
    <name type="scientific">Lentzea albidocapillata subsp. violacea</name>
    <dbReference type="NCBI Taxonomy" id="128104"/>
    <lineage>
        <taxon>Bacteria</taxon>
        <taxon>Bacillati</taxon>
        <taxon>Actinomycetota</taxon>
        <taxon>Actinomycetes</taxon>
        <taxon>Pseudonocardiales</taxon>
        <taxon>Pseudonocardiaceae</taxon>
        <taxon>Lentzea</taxon>
    </lineage>
</organism>
<dbReference type="Gene3D" id="1.25.40.10">
    <property type="entry name" value="Tetratricopeptide repeat domain"/>
    <property type="match status" value="1"/>
</dbReference>
<name>A0A1G9KM66_9PSEU</name>
<dbReference type="InterPro" id="IPR011990">
    <property type="entry name" value="TPR-like_helical_dom_sf"/>
</dbReference>
<dbReference type="GO" id="GO:0003677">
    <property type="term" value="F:DNA binding"/>
    <property type="evidence" value="ECO:0007669"/>
    <property type="project" value="InterPro"/>
</dbReference>
<dbReference type="AlphaFoldDB" id="A0A1G9KM66"/>